<sequence>MSSTPAKFKLLDGIDELRAIGVGSLVELPQLVSSILEAISKVKFPAKSNICTRFATEVILRRSPTPTIKTSIESGPSRKDARERAILQAFARELSPADHDLPTVIEMAKAHMGVNKTAHSRFSDYVLKVEILGPDQPELTLVDLPGLYYSVSQDQSLQGIRVVRTLTEKYMKNRRSIILAVISAKADCHLQEVLNIAERFDSKRERTLGIITQPDTLEPDSEEEKTYPHFVSNEKIQLQLGWHILRNRSFEPLDIPDDARNAREKGLSTKADVSESRVSGGASAVFCSSKFVVTSPGS</sequence>
<dbReference type="GO" id="GO:0000266">
    <property type="term" value="P:mitochondrial fission"/>
    <property type="evidence" value="ECO:0007669"/>
    <property type="project" value="TreeGrafter"/>
</dbReference>
<dbReference type="CDD" id="cd08771">
    <property type="entry name" value="DLP_1"/>
    <property type="match status" value="1"/>
</dbReference>
<dbReference type="EMBL" id="KZ821637">
    <property type="protein sequence ID" value="PYH65779.1"/>
    <property type="molecule type" value="Genomic_DNA"/>
</dbReference>
<evidence type="ECO:0000313" key="3">
    <source>
        <dbReference type="Proteomes" id="UP000248405"/>
    </source>
</evidence>
<feature type="domain" description="Dynamin GTPase" evidence="1">
    <location>
        <begin position="4"/>
        <end position="258"/>
    </location>
</feature>
<name>A0A319B014_ASPVC</name>
<evidence type="ECO:0000313" key="2">
    <source>
        <dbReference type="EMBL" id="PYH65779.1"/>
    </source>
</evidence>
<dbReference type="PRINTS" id="PR00195">
    <property type="entry name" value="DYNAMIN"/>
</dbReference>
<dbReference type="GO" id="GO:0006897">
    <property type="term" value="P:endocytosis"/>
    <property type="evidence" value="ECO:0007669"/>
    <property type="project" value="TreeGrafter"/>
</dbReference>
<dbReference type="Proteomes" id="UP000248405">
    <property type="component" value="Unassembled WGS sequence"/>
</dbReference>
<dbReference type="InterPro" id="IPR001401">
    <property type="entry name" value="Dynamin_GTPase"/>
</dbReference>
<dbReference type="RefSeq" id="XP_025559573.1">
    <property type="nucleotide sequence ID" value="XM_025709092.1"/>
</dbReference>
<dbReference type="Pfam" id="PF00350">
    <property type="entry name" value="Dynamin_N"/>
    <property type="match status" value="1"/>
</dbReference>
<dbReference type="GO" id="GO:0003924">
    <property type="term" value="F:GTPase activity"/>
    <property type="evidence" value="ECO:0007669"/>
    <property type="project" value="InterPro"/>
</dbReference>
<dbReference type="GO" id="GO:0008017">
    <property type="term" value="F:microtubule binding"/>
    <property type="evidence" value="ECO:0007669"/>
    <property type="project" value="TreeGrafter"/>
</dbReference>
<dbReference type="GO" id="GO:0048312">
    <property type="term" value="P:intracellular distribution of mitochondria"/>
    <property type="evidence" value="ECO:0007669"/>
    <property type="project" value="TreeGrafter"/>
</dbReference>
<dbReference type="AlphaFoldDB" id="A0A319B014"/>
<dbReference type="OrthoDB" id="415706at2759"/>
<reference evidence="2" key="1">
    <citation type="submission" date="2016-12" db="EMBL/GenBank/DDBJ databases">
        <title>The genomes of Aspergillus section Nigri reveals drivers in fungal speciation.</title>
        <authorList>
            <consortium name="DOE Joint Genome Institute"/>
            <person name="Vesth T.C."/>
            <person name="Nybo J."/>
            <person name="Theobald S."/>
            <person name="Brandl J."/>
            <person name="Frisvad J.C."/>
            <person name="Nielsen K.F."/>
            <person name="Lyhne E.K."/>
            <person name="Kogle M.E."/>
            <person name="Kuo A."/>
            <person name="Riley R."/>
            <person name="Clum A."/>
            <person name="Nolan M."/>
            <person name="Lipzen A."/>
            <person name="Salamov A."/>
            <person name="Henrissat B."/>
            <person name="Wiebenga A."/>
            <person name="De Vries R.P."/>
            <person name="Grigoriev I.V."/>
            <person name="Mortensen U.H."/>
            <person name="Andersen M.R."/>
            <person name="Baker S.E."/>
        </authorList>
    </citation>
    <scope>NUCLEOTIDE SEQUENCE [LARGE SCALE GENOMIC DNA]</scope>
    <source>
        <strain evidence="2">CBS 113365</strain>
    </source>
</reference>
<dbReference type="PANTHER" id="PTHR11566">
    <property type="entry name" value="DYNAMIN"/>
    <property type="match status" value="1"/>
</dbReference>
<dbReference type="Gene3D" id="3.40.50.300">
    <property type="entry name" value="P-loop containing nucleotide triphosphate hydrolases"/>
    <property type="match status" value="1"/>
</dbReference>
<dbReference type="SUPFAM" id="SSF52540">
    <property type="entry name" value="P-loop containing nucleoside triphosphate hydrolases"/>
    <property type="match status" value="1"/>
</dbReference>
<dbReference type="SMART" id="SM00053">
    <property type="entry name" value="DYNc"/>
    <property type="match status" value="1"/>
</dbReference>
<dbReference type="GO" id="GO:0005525">
    <property type="term" value="F:GTP binding"/>
    <property type="evidence" value="ECO:0007669"/>
    <property type="project" value="InterPro"/>
</dbReference>
<dbReference type="GO" id="GO:0005739">
    <property type="term" value="C:mitochondrion"/>
    <property type="evidence" value="ECO:0007669"/>
    <property type="project" value="TreeGrafter"/>
</dbReference>
<keyword evidence="3" id="KW-1185">Reference proteome</keyword>
<dbReference type="InterPro" id="IPR045063">
    <property type="entry name" value="Dynamin_N"/>
</dbReference>
<dbReference type="InterPro" id="IPR022812">
    <property type="entry name" value="Dynamin"/>
</dbReference>
<dbReference type="InterPro" id="IPR027417">
    <property type="entry name" value="P-loop_NTPase"/>
</dbReference>
<dbReference type="PANTHER" id="PTHR11566:SF149">
    <property type="entry name" value="GTPASE, PUTATIVE (AFU_ORTHOLOGUE AFUA_6G11890)-RELATED"/>
    <property type="match status" value="1"/>
</dbReference>
<dbReference type="GO" id="GO:0016020">
    <property type="term" value="C:membrane"/>
    <property type="evidence" value="ECO:0007669"/>
    <property type="project" value="TreeGrafter"/>
</dbReference>
<evidence type="ECO:0000259" key="1">
    <source>
        <dbReference type="SMART" id="SM00053"/>
    </source>
</evidence>
<dbReference type="GO" id="GO:0016559">
    <property type="term" value="P:peroxisome fission"/>
    <property type="evidence" value="ECO:0007669"/>
    <property type="project" value="TreeGrafter"/>
</dbReference>
<accession>A0A319B014</accession>
<dbReference type="GeneID" id="37213684"/>
<protein>
    <recommendedName>
        <fullName evidence="1">Dynamin GTPase domain-containing protein</fullName>
    </recommendedName>
</protein>
<gene>
    <name evidence="2" type="ORF">BO88DRAFT_428596</name>
</gene>
<proteinExistence type="predicted"/>
<organism evidence="2 3">
    <name type="scientific">Aspergillus vadensis (strain CBS 113365 / IMI 142717 / IBT 24658)</name>
    <dbReference type="NCBI Taxonomy" id="1448311"/>
    <lineage>
        <taxon>Eukaryota</taxon>
        <taxon>Fungi</taxon>
        <taxon>Dikarya</taxon>
        <taxon>Ascomycota</taxon>
        <taxon>Pezizomycotina</taxon>
        <taxon>Eurotiomycetes</taxon>
        <taxon>Eurotiomycetidae</taxon>
        <taxon>Eurotiales</taxon>
        <taxon>Aspergillaceae</taxon>
        <taxon>Aspergillus</taxon>
        <taxon>Aspergillus subgen. Circumdati</taxon>
    </lineage>
</organism>
<dbReference type="GO" id="GO:0005874">
    <property type="term" value="C:microtubule"/>
    <property type="evidence" value="ECO:0007669"/>
    <property type="project" value="TreeGrafter"/>
</dbReference>